<dbReference type="KEGG" id="mcos:GM418_09835"/>
<reference evidence="4 5" key="1">
    <citation type="submission" date="2019-11" db="EMBL/GenBank/DDBJ databases">
        <authorList>
            <person name="Zheng R.K."/>
            <person name="Sun C.M."/>
        </authorList>
    </citation>
    <scope>NUCLEOTIDE SEQUENCE [LARGE SCALE GENOMIC DNA]</scope>
    <source>
        <strain evidence="4 5">WC007</strain>
    </source>
</reference>
<dbReference type="InterPro" id="IPR031730">
    <property type="entry name" value="Carbam_trans_C"/>
</dbReference>
<dbReference type="InterPro" id="IPR003696">
    <property type="entry name" value="Carbtransf_dom"/>
</dbReference>
<gene>
    <name evidence="4" type="ORF">GM418_09835</name>
</gene>
<protein>
    <recommendedName>
        <fullName evidence="6">Carbamoyltransferase</fullName>
    </recommendedName>
</protein>
<feature type="domain" description="Carbamoyltransferase C-terminal" evidence="3">
    <location>
        <begin position="376"/>
        <end position="544"/>
    </location>
</feature>
<evidence type="ECO:0000259" key="3">
    <source>
        <dbReference type="Pfam" id="PF16861"/>
    </source>
</evidence>
<evidence type="ECO:0000259" key="2">
    <source>
        <dbReference type="Pfam" id="PF02543"/>
    </source>
</evidence>
<dbReference type="Gene3D" id="3.30.420.40">
    <property type="match status" value="2"/>
</dbReference>
<dbReference type="AlphaFoldDB" id="A0A6I6JM45"/>
<evidence type="ECO:0000313" key="4">
    <source>
        <dbReference type="EMBL" id="QGY43946.1"/>
    </source>
</evidence>
<evidence type="ECO:0000313" key="5">
    <source>
        <dbReference type="Proteomes" id="UP000428260"/>
    </source>
</evidence>
<dbReference type="PANTHER" id="PTHR34847">
    <property type="entry name" value="NODULATION PROTEIN U"/>
    <property type="match status" value="1"/>
</dbReference>
<dbReference type="InterPro" id="IPR038152">
    <property type="entry name" value="Carbam_trans_C_sf"/>
</dbReference>
<keyword evidence="5" id="KW-1185">Reference proteome</keyword>
<dbReference type="Gene3D" id="3.90.870.20">
    <property type="entry name" value="Carbamoyltransferase, C-terminal domain"/>
    <property type="match status" value="1"/>
</dbReference>
<dbReference type="CDD" id="cd24033">
    <property type="entry name" value="ASKHA_NBD_NodU_CmcH-like_N"/>
    <property type="match status" value="1"/>
</dbReference>
<accession>A0A6I6JM45</accession>
<dbReference type="PANTHER" id="PTHR34847:SF1">
    <property type="entry name" value="NODULATION PROTEIN U"/>
    <property type="match status" value="1"/>
</dbReference>
<comment type="similarity">
    <text evidence="1">Belongs to the NodU/CmcH family.</text>
</comment>
<dbReference type="RefSeq" id="WP_158865579.1">
    <property type="nucleotide sequence ID" value="NZ_CP046401.1"/>
</dbReference>
<dbReference type="Pfam" id="PF16861">
    <property type="entry name" value="Carbam_trans_C"/>
    <property type="match status" value="1"/>
</dbReference>
<feature type="domain" description="Carbamoyltransferase" evidence="2">
    <location>
        <begin position="252"/>
        <end position="337"/>
    </location>
</feature>
<evidence type="ECO:0000256" key="1">
    <source>
        <dbReference type="ARBA" id="ARBA00006129"/>
    </source>
</evidence>
<sequence>MDNSKPTLAIYGIQDRENHKFPFYVHDHNLALMQDGKVLHFLQQERISRRKRDNTLYIHLKSILKEKKLLGKDYDIVFVDNVVGRAFLTQNGDARFEAPLKEFLAYEPEPGRCWWFGKEKKAYILNHELAHMFSCLPFFGNFKDNSLLVHFDGGASLSNFSACTFNKGILKWEEYHWDLKPYSTIYNANALVFSIIGAKLAEQNSVPGKFMGFAGWGTYLPELEKWLIENDLFQDIWGKTSIFFEKVLIDWGIELKSFDQNSKFIRNTAATLQQIFVKKILRKLQKLKERTGAENLYYTGGSALNIVANTAIIKSNLFRNVYIPPCTEDSGLALGAAAFAEWIKHGKISPHSAFLNNWGIENCDTFISEETIQTVAKEIAKSKIVGVCNGFGEAGPRALGNRSILALPDSKKLAKKISVEKKEREWYRPLAPVALEKNTKYFTGENVIHQLSKYMLLDFKVLPEKHDEIAGIIHADGTARFQTVFEKNDNPFLYQLLKYMDEIYGVKALINTSFNSKGEPIVHTEEDAFDSAQKMQLDGLVINGKFQKL</sequence>
<dbReference type="Proteomes" id="UP000428260">
    <property type="component" value="Chromosome"/>
</dbReference>
<dbReference type="Pfam" id="PF02543">
    <property type="entry name" value="Carbam_trans_N"/>
    <property type="match status" value="1"/>
</dbReference>
<organism evidence="4 5">
    <name type="scientific">Maribellus comscasis</name>
    <dbReference type="NCBI Taxonomy" id="2681766"/>
    <lineage>
        <taxon>Bacteria</taxon>
        <taxon>Pseudomonadati</taxon>
        <taxon>Bacteroidota</taxon>
        <taxon>Bacteroidia</taxon>
        <taxon>Marinilabiliales</taxon>
        <taxon>Prolixibacteraceae</taxon>
        <taxon>Maribellus</taxon>
    </lineage>
</organism>
<dbReference type="InterPro" id="IPR051338">
    <property type="entry name" value="NodU/CmcH_Carbamoyltrnsfr"/>
</dbReference>
<dbReference type="GO" id="GO:0003824">
    <property type="term" value="F:catalytic activity"/>
    <property type="evidence" value="ECO:0007669"/>
    <property type="project" value="InterPro"/>
</dbReference>
<name>A0A6I6JM45_9BACT</name>
<proteinExistence type="inferred from homology"/>
<dbReference type="EMBL" id="CP046401">
    <property type="protein sequence ID" value="QGY43946.1"/>
    <property type="molecule type" value="Genomic_DNA"/>
</dbReference>
<evidence type="ECO:0008006" key="6">
    <source>
        <dbReference type="Google" id="ProtNLM"/>
    </source>
</evidence>